<keyword evidence="3" id="KW-1185">Reference proteome</keyword>
<reference evidence="2 3" key="1">
    <citation type="journal article" date="2007" name="Nature">
        <title>Evolution of genes and genomes on the Drosophila phylogeny.</title>
        <authorList>
            <consortium name="Drosophila 12 Genomes Consortium"/>
            <person name="Clark A.G."/>
            <person name="Eisen M.B."/>
            <person name="Smith D.R."/>
            <person name="Bergman C.M."/>
            <person name="Oliver B."/>
            <person name="Markow T.A."/>
            <person name="Kaufman T.C."/>
            <person name="Kellis M."/>
            <person name="Gelbart W."/>
            <person name="Iyer V.N."/>
            <person name="Pollard D.A."/>
            <person name="Sackton T.B."/>
            <person name="Larracuente A.M."/>
            <person name="Singh N.D."/>
            <person name="Abad J.P."/>
            <person name="Abt D.N."/>
            <person name="Adryan B."/>
            <person name="Aguade M."/>
            <person name="Akashi H."/>
            <person name="Anderson W.W."/>
            <person name="Aquadro C.F."/>
            <person name="Ardell D.H."/>
            <person name="Arguello R."/>
            <person name="Artieri C.G."/>
            <person name="Barbash D.A."/>
            <person name="Barker D."/>
            <person name="Barsanti P."/>
            <person name="Batterham P."/>
            <person name="Batzoglou S."/>
            <person name="Begun D."/>
            <person name="Bhutkar A."/>
            <person name="Blanco E."/>
            <person name="Bosak S.A."/>
            <person name="Bradley R.K."/>
            <person name="Brand A.D."/>
            <person name="Brent M.R."/>
            <person name="Brooks A.N."/>
            <person name="Brown R.H."/>
            <person name="Butlin R.K."/>
            <person name="Caggese C."/>
            <person name="Calvi B.R."/>
            <person name="Bernardo de Carvalho A."/>
            <person name="Caspi A."/>
            <person name="Castrezana S."/>
            <person name="Celniker S.E."/>
            <person name="Chang J.L."/>
            <person name="Chapple C."/>
            <person name="Chatterji S."/>
            <person name="Chinwalla A."/>
            <person name="Civetta A."/>
            <person name="Clifton S.W."/>
            <person name="Comeron J.M."/>
            <person name="Costello J.C."/>
            <person name="Coyne J.A."/>
            <person name="Daub J."/>
            <person name="David R.G."/>
            <person name="Delcher A.L."/>
            <person name="Delehaunty K."/>
            <person name="Do C.B."/>
            <person name="Ebling H."/>
            <person name="Edwards K."/>
            <person name="Eickbush T."/>
            <person name="Evans J.D."/>
            <person name="Filipski A."/>
            <person name="Findeiss S."/>
            <person name="Freyhult E."/>
            <person name="Fulton L."/>
            <person name="Fulton R."/>
            <person name="Garcia A.C."/>
            <person name="Gardiner A."/>
            <person name="Garfield D.A."/>
            <person name="Garvin B.E."/>
            <person name="Gibson G."/>
            <person name="Gilbert D."/>
            <person name="Gnerre S."/>
            <person name="Godfrey J."/>
            <person name="Good R."/>
            <person name="Gotea V."/>
            <person name="Gravely B."/>
            <person name="Greenberg A.J."/>
            <person name="Griffiths-Jones S."/>
            <person name="Gross S."/>
            <person name="Guigo R."/>
            <person name="Gustafson E.A."/>
            <person name="Haerty W."/>
            <person name="Hahn M.W."/>
            <person name="Halligan D.L."/>
            <person name="Halpern A.L."/>
            <person name="Halter G.M."/>
            <person name="Han M.V."/>
            <person name="Heger A."/>
            <person name="Hillier L."/>
            <person name="Hinrichs A.S."/>
            <person name="Holmes I."/>
            <person name="Hoskins R.A."/>
            <person name="Hubisz M.J."/>
            <person name="Hultmark D."/>
            <person name="Huntley M.A."/>
            <person name="Jaffe D.B."/>
            <person name="Jagadeeshan S."/>
            <person name="Jeck W.R."/>
            <person name="Johnson J."/>
            <person name="Jones C.D."/>
            <person name="Jordan W.C."/>
            <person name="Karpen G.H."/>
            <person name="Kataoka E."/>
            <person name="Keightley P.D."/>
            <person name="Kheradpour P."/>
            <person name="Kirkness E.F."/>
            <person name="Koerich L.B."/>
            <person name="Kristiansen K."/>
            <person name="Kudrna D."/>
            <person name="Kulathinal R.J."/>
            <person name="Kumar S."/>
            <person name="Kwok R."/>
            <person name="Lander E."/>
            <person name="Langley C.H."/>
            <person name="Lapoint R."/>
            <person name="Lazzaro B.P."/>
            <person name="Lee S.J."/>
            <person name="Levesque L."/>
            <person name="Li R."/>
            <person name="Lin C.F."/>
            <person name="Lin M.F."/>
            <person name="Lindblad-Toh K."/>
            <person name="Llopart A."/>
            <person name="Long M."/>
            <person name="Low L."/>
            <person name="Lozovsky E."/>
            <person name="Lu J."/>
            <person name="Luo M."/>
            <person name="Machado C.A."/>
            <person name="Makalowski W."/>
            <person name="Marzo M."/>
            <person name="Matsuda M."/>
            <person name="Matzkin L."/>
            <person name="McAllister B."/>
            <person name="McBride C.S."/>
            <person name="McKernan B."/>
            <person name="McKernan K."/>
            <person name="Mendez-Lago M."/>
            <person name="Minx P."/>
            <person name="Mollenhauer M.U."/>
            <person name="Montooth K."/>
            <person name="Mount S.M."/>
            <person name="Mu X."/>
            <person name="Myers E."/>
            <person name="Negre B."/>
            <person name="Newfeld S."/>
            <person name="Nielsen R."/>
            <person name="Noor M.A."/>
            <person name="O'Grady P."/>
            <person name="Pachter L."/>
            <person name="Papaceit M."/>
            <person name="Parisi M.J."/>
            <person name="Parisi M."/>
            <person name="Parts L."/>
            <person name="Pedersen J.S."/>
            <person name="Pesole G."/>
            <person name="Phillippy A.M."/>
            <person name="Ponting C.P."/>
            <person name="Pop M."/>
            <person name="Porcelli D."/>
            <person name="Powell J.R."/>
            <person name="Prohaska S."/>
            <person name="Pruitt K."/>
            <person name="Puig M."/>
            <person name="Quesneville H."/>
            <person name="Ram K.R."/>
            <person name="Rand D."/>
            <person name="Rasmussen M.D."/>
            <person name="Reed L.K."/>
            <person name="Reenan R."/>
            <person name="Reily A."/>
            <person name="Remington K.A."/>
            <person name="Rieger T.T."/>
            <person name="Ritchie M.G."/>
            <person name="Robin C."/>
            <person name="Rogers Y.H."/>
            <person name="Rohde C."/>
            <person name="Rozas J."/>
            <person name="Rubenfield M.J."/>
            <person name="Ruiz A."/>
            <person name="Russo S."/>
            <person name="Salzberg S.L."/>
            <person name="Sanchez-Gracia A."/>
            <person name="Saranga D.J."/>
            <person name="Sato H."/>
            <person name="Schaeffer S.W."/>
            <person name="Schatz M.C."/>
            <person name="Schlenke T."/>
            <person name="Schwartz R."/>
            <person name="Segarra C."/>
            <person name="Singh R.S."/>
            <person name="Sirot L."/>
            <person name="Sirota M."/>
            <person name="Sisneros N.B."/>
            <person name="Smith C.D."/>
            <person name="Smith T.F."/>
            <person name="Spieth J."/>
            <person name="Stage D.E."/>
            <person name="Stark A."/>
            <person name="Stephan W."/>
            <person name="Strausberg R.L."/>
            <person name="Strempel S."/>
            <person name="Sturgill D."/>
            <person name="Sutton G."/>
            <person name="Sutton G.G."/>
            <person name="Tao W."/>
            <person name="Teichmann S."/>
            <person name="Tobari Y.N."/>
            <person name="Tomimura Y."/>
            <person name="Tsolas J.M."/>
            <person name="Valente V.L."/>
            <person name="Venter E."/>
            <person name="Venter J.C."/>
            <person name="Vicario S."/>
            <person name="Vieira F.G."/>
            <person name="Vilella A.J."/>
            <person name="Villasante A."/>
            <person name="Walenz B."/>
            <person name="Wang J."/>
            <person name="Wasserman M."/>
            <person name="Watts T."/>
            <person name="Wilson D."/>
            <person name="Wilson R.K."/>
            <person name="Wing R.A."/>
            <person name="Wolfner M.F."/>
            <person name="Wong A."/>
            <person name="Wong G.K."/>
            <person name="Wu C.I."/>
            <person name="Wu G."/>
            <person name="Yamamoto D."/>
            <person name="Yang H.P."/>
            <person name="Yang S.P."/>
            <person name="Yorke J.A."/>
            <person name="Yoshida K."/>
            <person name="Zdobnov E."/>
            <person name="Zhang P."/>
            <person name="Zhang Y."/>
            <person name="Zimin A.V."/>
            <person name="Baldwin J."/>
            <person name="Abdouelleil A."/>
            <person name="Abdulkadir J."/>
            <person name="Abebe A."/>
            <person name="Abera B."/>
            <person name="Abreu J."/>
            <person name="Acer S.C."/>
            <person name="Aftuck L."/>
            <person name="Alexander A."/>
            <person name="An P."/>
            <person name="Anderson E."/>
            <person name="Anderson S."/>
            <person name="Arachi H."/>
            <person name="Azer M."/>
            <person name="Bachantsang P."/>
            <person name="Barry A."/>
            <person name="Bayul T."/>
            <person name="Berlin A."/>
            <person name="Bessette D."/>
            <person name="Bloom T."/>
            <person name="Blye J."/>
            <person name="Boguslavskiy L."/>
            <person name="Bonnet C."/>
            <person name="Boukhgalter B."/>
            <person name="Bourzgui I."/>
            <person name="Brown A."/>
            <person name="Cahill P."/>
            <person name="Channer S."/>
            <person name="Cheshatsang Y."/>
            <person name="Chuda L."/>
            <person name="Citroen M."/>
            <person name="Collymore A."/>
            <person name="Cooke P."/>
            <person name="Costello M."/>
            <person name="D'Aco K."/>
            <person name="Daza R."/>
            <person name="De Haan G."/>
            <person name="DeGray S."/>
            <person name="DeMaso C."/>
            <person name="Dhargay N."/>
            <person name="Dooley K."/>
            <person name="Dooley E."/>
            <person name="Doricent M."/>
            <person name="Dorje P."/>
            <person name="Dorjee K."/>
            <person name="Dupes A."/>
            <person name="Elong R."/>
            <person name="Falk J."/>
            <person name="Farina A."/>
            <person name="Faro S."/>
            <person name="Ferguson D."/>
            <person name="Fisher S."/>
            <person name="Foley C.D."/>
            <person name="Franke A."/>
            <person name="Friedrich D."/>
            <person name="Gadbois L."/>
            <person name="Gearin G."/>
            <person name="Gearin C.R."/>
            <person name="Giannoukos G."/>
            <person name="Goode T."/>
            <person name="Graham J."/>
            <person name="Grandbois E."/>
            <person name="Grewal S."/>
            <person name="Gyaltsen K."/>
            <person name="Hafez N."/>
            <person name="Hagos B."/>
            <person name="Hall J."/>
            <person name="Henson C."/>
            <person name="Hollinger A."/>
            <person name="Honan T."/>
            <person name="Huard M.D."/>
            <person name="Hughes L."/>
            <person name="Hurhula B."/>
            <person name="Husby M.E."/>
            <person name="Kamat A."/>
            <person name="Kanga B."/>
            <person name="Kashin S."/>
            <person name="Khazanovich D."/>
            <person name="Kisner P."/>
            <person name="Lance K."/>
            <person name="Lara M."/>
            <person name="Lee W."/>
            <person name="Lennon N."/>
            <person name="Letendre F."/>
            <person name="LeVine R."/>
            <person name="Lipovsky A."/>
            <person name="Liu X."/>
            <person name="Liu J."/>
            <person name="Liu S."/>
            <person name="Lokyitsang T."/>
            <person name="Lokyitsang Y."/>
            <person name="Lubonja R."/>
            <person name="Lui A."/>
            <person name="MacDonald P."/>
            <person name="Magnisalis V."/>
            <person name="Maru K."/>
            <person name="Matthews C."/>
            <person name="McCusker W."/>
            <person name="McDonough S."/>
            <person name="Mehta T."/>
            <person name="Meldrim J."/>
            <person name="Meneus L."/>
            <person name="Mihai O."/>
            <person name="Mihalev A."/>
            <person name="Mihova T."/>
            <person name="Mittelman R."/>
            <person name="Mlenga V."/>
            <person name="Montmayeur A."/>
            <person name="Mulrain L."/>
            <person name="Navidi A."/>
            <person name="Naylor J."/>
            <person name="Negash T."/>
            <person name="Nguyen T."/>
            <person name="Nguyen N."/>
            <person name="Nicol R."/>
            <person name="Norbu C."/>
            <person name="Norbu N."/>
            <person name="Novod N."/>
            <person name="O'Neill B."/>
            <person name="Osman S."/>
            <person name="Markiewicz E."/>
            <person name="Oyono O.L."/>
            <person name="Patti C."/>
            <person name="Phunkhang P."/>
            <person name="Pierre F."/>
            <person name="Priest M."/>
            <person name="Raghuraman S."/>
            <person name="Rege F."/>
            <person name="Reyes R."/>
            <person name="Rise C."/>
            <person name="Rogov P."/>
            <person name="Ross K."/>
            <person name="Ryan E."/>
            <person name="Settipalli S."/>
            <person name="Shea T."/>
            <person name="Sherpa N."/>
            <person name="Shi L."/>
            <person name="Shih D."/>
            <person name="Sparrow T."/>
            <person name="Spaulding J."/>
            <person name="Stalker J."/>
            <person name="Stange-Thomann N."/>
            <person name="Stavropoulos S."/>
            <person name="Stone C."/>
            <person name="Strader C."/>
            <person name="Tesfaye S."/>
            <person name="Thomson T."/>
            <person name="Thoulutsang Y."/>
            <person name="Thoulutsang D."/>
            <person name="Topham K."/>
            <person name="Topping I."/>
            <person name="Tsamla T."/>
            <person name="Vassiliev H."/>
            <person name="Vo A."/>
            <person name="Wangchuk T."/>
            <person name="Wangdi T."/>
            <person name="Weiand M."/>
            <person name="Wilkinson J."/>
            <person name="Wilson A."/>
            <person name="Yadav S."/>
            <person name="Young G."/>
            <person name="Yu Q."/>
            <person name="Zembek L."/>
            <person name="Zhong D."/>
            <person name="Zimmer A."/>
            <person name="Zwirko Z."/>
            <person name="Jaffe D.B."/>
            <person name="Alvarez P."/>
            <person name="Brockman W."/>
            <person name="Butler J."/>
            <person name="Chin C."/>
            <person name="Gnerre S."/>
            <person name="Grabherr M."/>
            <person name="Kleber M."/>
            <person name="Mauceli E."/>
            <person name="MacCallum I."/>
        </authorList>
    </citation>
    <scope>NUCLEOTIDE SEQUENCE [LARGE SCALE GENOMIC DNA]</scope>
    <source>
        <strain evidence="3">Tucson 14030-0811.24</strain>
    </source>
</reference>
<name>B4NI77_DROWI</name>
<dbReference type="EMBL" id="CH964272">
    <property type="protein sequence ID" value="EDW84769.1"/>
    <property type="molecule type" value="Genomic_DNA"/>
</dbReference>
<feature type="region of interest" description="Disordered" evidence="1">
    <location>
        <begin position="1"/>
        <end position="27"/>
    </location>
</feature>
<dbReference type="Proteomes" id="UP000007798">
    <property type="component" value="Unassembled WGS sequence"/>
</dbReference>
<evidence type="ECO:0000313" key="3">
    <source>
        <dbReference type="Proteomes" id="UP000007798"/>
    </source>
</evidence>
<organism evidence="2 3">
    <name type="scientific">Drosophila willistoni</name>
    <name type="common">Fruit fly</name>
    <dbReference type="NCBI Taxonomy" id="7260"/>
    <lineage>
        <taxon>Eukaryota</taxon>
        <taxon>Metazoa</taxon>
        <taxon>Ecdysozoa</taxon>
        <taxon>Arthropoda</taxon>
        <taxon>Hexapoda</taxon>
        <taxon>Insecta</taxon>
        <taxon>Pterygota</taxon>
        <taxon>Neoptera</taxon>
        <taxon>Endopterygota</taxon>
        <taxon>Diptera</taxon>
        <taxon>Brachycera</taxon>
        <taxon>Muscomorpha</taxon>
        <taxon>Ephydroidea</taxon>
        <taxon>Drosophilidae</taxon>
        <taxon>Drosophila</taxon>
        <taxon>Sophophora</taxon>
    </lineage>
</organism>
<sequence length="95" mass="11021">MDFHSTAVTIADVSPPHSESEGGEDIGTAGNAVDILIKLQHLQANHVWLRQRLTDWQRQALTERLARQRRIYIKGAKLERMLRTLQAKHNRKWQL</sequence>
<gene>
    <name evidence="2" type="primary">Dwil\GK14291</name>
    <name evidence="2" type="ORF">Dwil_GK14291</name>
</gene>
<evidence type="ECO:0000256" key="1">
    <source>
        <dbReference type="SAM" id="MobiDB-lite"/>
    </source>
</evidence>
<dbReference type="eggNOG" id="ENOG502TBIM">
    <property type="taxonomic scope" value="Eukaryota"/>
</dbReference>
<dbReference type="STRING" id="7260.B4NI77"/>
<dbReference type="HOGENOM" id="CLU_183236_0_0_1"/>
<dbReference type="InParanoid" id="B4NI77"/>
<evidence type="ECO:0000313" key="2">
    <source>
        <dbReference type="EMBL" id="EDW84769.1"/>
    </source>
</evidence>
<dbReference type="AlphaFoldDB" id="B4NI77"/>
<protein>
    <submittedName>
        <fullName evidence="2">Uncharacterized protein</fullName>
    </submittedName>
</protein>
<dbReference type="KEGG" id="dwi:6651385"/>
<dbReference type="OrthoDB" id="7865167at2759"/>
<accession>B4NI77</accession>
<dbReference type="OMA" id="HVWIRQQ"/>
<proteinExistence type="predicted"/>
<dbReference type="PhylomeDB" id="B4NI77"/>